<dbReference type="EMBL" id="SDCG01000003">
    <property type="protein sequence ID" value="TCX30446.1"/>
    <property type="molecule type" value="Genomic_DNA"/>
</dbReference>
<proteinExistence type="predicted"/>
<reference evidence="4" key="1">
    <citation type="submission" date="2019-01" db="EMBL/GenBank/DDBJ databases">
        <authorList>
            <person name="Lista F."/>
            <person name="Anselmo A."/>
        </authorList>
    </citation>
    <scope>NUCLEOTIDE SEQUENCE</scope>
    <source>
        <strain evidence="4">12S</strain>
        <strain evidence="7">14R</strain>
        <strain evidence="3">14S</strain>
        <strain evidence="2">16S</strain>
        <strain evidence="6">6S</strain>
        <strain evidence="5">7S</strain>
    </source>
</reference>
<dbReference type="RefSeq" id="WP_023158912.1">
    <property type="nucleotide sequence ID" value="NZ_CAAGTS010000006.1"/>
</dbReference>
<evidence type="ECO:0000313" key="4">
    <source>
        <dbReference type="EMBL" id="TCX58457.1"/>
    </source>
</evidence>
<dbReference type="EMBL" id="SDDH01000001">
    <property type="protein sequence ID" value="TCY74406.1"/>
    <property type="molecule type" value="Genomic_DNA"/>
</dbReference>
<protein>
    <recommendedName>
        <fullName evidence="8">Secreted protein</fullName>
    </recommendedName>
</protein>
<gene>
    <name evidence="2" type="ORF">ETE70_06535</name>
    <name evidence="4" type="ORF">ETE72_01715</name>
    <name evidence="6" type="ORF">ETE87_15150</name>
    <name evidence="5" type="ORF">ETE99_03105</name>
    <name evidence="3" type="ORF">ETF02_05585</name>
    <name evidence="7" type="ORF">ETH45_01325</name>
</gene>
<evidence type="ECO:0000313" key="6">
    <source>
        <dbReference type="EMBL" id="TCX89445.1"/>
    </source>
</evidence>
<sequence>MKKIITACIFFLFLSAPAFADTSCGPFGINWKAQDGFARINGAKPESQKITFLKVKNDYNNVKIQWMLPDARSGRWLGMDFVARNGKPILNVEVIRKNMDEPREFWTYNCIKVN</sequence>
<accession>A0A483K6J8</accession>
<dbReference type="EMBL" id="SDCP01000002">
    <property type="protein sequence ID" value="TCX87849.1"/>
    <property type="molecule type" value="Genomic_DNA"/>
</dbReference>
<dbReference type="EMBL" id="SDCQ01000014">
    <property type="protein sequence ID" value="TCX89445.1"/>
    <property type="molecule type" value="Genomic_DNA"/>
</dbReference>
<organism evidence="4">
    <name type="scientific">Klebsiella pneumoniae</name>
    <dbReference type="NCBI Taxonomy" id="573"/>
    <lineage>
        <taxon>Bacteria</taxon>
        <taxon>Pseudomonadati</taxon>
        <taxon>Pseudomonadota</taxon>
        <taxon>Gammaproteobacteria</taxon>
        <taxon>Enterobacterales</taxon>
        <taxon>Enterobacteriaceae</taxon>
        <taxon>Klebsiella/Raoultella group</taxon>
        <taxon>Klebsiella</taxon>
        <taxon>Klebsiella pneumoniae complex</taxon>
    </lineage>
</organism>
<dbReference type="AlphaFoldDB" id="A0A483K6J8"/>
<comment type="caution">
    <text evidence="4">The sequence shown here is derived from an EMBL/GenBank/DDBJ whole genome shotgun (WGS) entry which is preliminary data.</text>
</comment>
<evidence type="ECO:0000313" key="7">
    <source>
        <dbReference type="EMBL" id="TCY74406.1"/>
    </source>
</evidence>
<name>A0A483K6J8_KLEPN</name>
<evidence type="ECO:0008006" key="8">
    <source>
        <dbReference type="Google" id="ProtNLM"/>
    </source>
</evidence>
<feature type="chain" id="PRO_5042717641" description="Secreted protein" evidence="1">
    <location>
        <begin position="21"/>
        <end position="114"/>
    </location>
</feature>
<evidence type="ECO:0000313" key="3">
    <source>
        <dbReference type="EMBL" id="TCX47120.1"/>
    </source>
</evidence>
<keyword evidence="1" id="KW-0732">Signal</keyword>
<feature type="signal peptide" evidence="1">
    <location>
        <begin position="1"/>
        <end position="20"/>
    </location>
</feature>
<evidence type="ECO:0000313" key="2">
    <source>
        <dbReference type="EMBL" id="TCX30446.1"/>
    </source>
</evidence>
<evidence type="ECO:0000256" key="1">
    <source>
        <dbReference type="SAM" id="SignalP"/>
    </source>
</evidence>
<dbReference type="EMBL" id="SDCI01000003">
    <property type="protein sequence ID" value="TCX47120.1"/>
    <property type="molecule type" value="Genomic_DNA"/>
</dbReference>
<dbReference type="EMBL" id="SDCK01000001">
    <property type="protein sequence ID" value="TCX58457.1"/>
    <property type="molecule type" value="Genomic_DNA"/>
</dbReference>
<evidence type="ECO:0000313" key="5">
    <source>
        <dbReference type="EMBL" id="TCX87849.1"/>
    </source>
</evidence>